<sequence>MSLFPSSALRHPSPARRRILWTRDGGRGAPPLAFVPPMRVLSSGTKAFLPLLFLLLTLHAECITAMPEAVDANELLWHCLHLTRLHLINSSSQTFLVLCLLSPISSESAIQSATRVITRSPLQQHKHKISNYWRKRTPSTSDVCFPRRVFSLSTGSLRFAAIAYPLLLNMAEKIKIIVVGPVKSGKTTITNFLSGTRETATSKYYETNPLRIVETEIELDSMNLTDRRVVFSGGDAKTKRVLVQIWDLSGNSKHQAGWPAVANKADGIIFVFNPALKNGEKELSLWHKTFAVNQSELDAQGNFATRVPDKHCLVFAHHSTPPKNVAGEGLPSMPKGLENVKVLETSLDYHSDNFKAAFDKLIESIVVTRMEAEEDEVLQREGHMHF</sequence>
<accession>A0A640KRC1</accession>
<dbReference type="CDD" id="cd00882">
    <property type="entry name" value="Ras_like_GTPase"/>
    <property type="match status" value="1"/>
</dbReference>
<dbReference type="SMR" id="A0A640KRC1"/>
<evidence type="ECO:0000313" key="2">
    <source>
        <dbReference type="Proteomes" id="UP000419144"/>
    </source>
</evidence>
<dbReference type="Pfam" id="PF08477">
    <property type="entry name" value="Roc"/>
    <property type="match status" value="1"/>
</dbReference>
<dbReference type="VEuPathDB" id="TriTrypDB:LtaPh_3234200"/>
<dbReference type="AlphaFoldDB" id="A0A640KRC1"/>
<proteinExistence type="predicted"/>
<dbReference type="Gene3D" id="3.40.50.300">
    <property type="entry name" value="P-loop containing nucleotide triphosphate hydrolases"/>
    <property type="match status" value="1"/>
</dbReference>
<evidence type="ECO:0000313" key="1">
    <source>
        <dbReference type="EMBL" id="GET91665.1"/>
    </source>
</evidence>
<dbReference type="OrthoDB" id="275177at2759"/>
<keyword evidence="2" id="KW-1185">Reference proteome</keyword>
<dbReference type="EMBL" id="BLBS01000049">
    <property type="protein sequence ID" value="GET91665.1"/>
    <property type="molecule type" value="Genomic_DNA"/>
</dbReference>
<dbReference type="FunFam" id="3.40.50.300:FF:002311">
    <property type="entry name" value="Intraflagellar transport protein 22"/>
    <property type="match status" value="1"/>
</dbReference>
<comment type="caution">
    <text evidence="1">The sequence shown here is derived from an EMBL/GenBank/DDBJ whole genome shotgun (WGS) entry which is preliminary data.</text>
</comment>
<dbReference type="Proteomes" id="UP000419144">
    <property type="component" value="Unassembled WGS sequence"/>
</dbReference>
<dbReference type="InterPro" id="IPR027417">
    <property type="entry name" value="P-loop_NTPase"/>
</dbReference>
<reference evidence="1" key="1">
    <citation type="submission" date="2019-11" db="EMBL/GenBank/DDBJ databases">
        <title>Leishmania tarentolae CDS.</title>
        <authorList>
            <person name="Goto Y."/>
            <person name="Yamagishi J."/>
        </authorList>
    </citation>
    <scope>NUCLEOTIDE SEQUENCE [LARGE SCALE GENOMIC DNA]</scope>
    <source>
        <strain evidence="1">Parrot Tar II</strain>
    </source>
</reference>
<name>A0A640KRC1_LEITA</name>
<dbReference type="SUPFAM" id="SSF52540">
    <property type="entry name" value="P-loop containing nucleoside triphosphate hydrolases"/>
    <property type="match status" value="1"/>
</dbReference>
<protein>
    <submittedName>
        <fullName evidence="1">Uncharacterized protein</fullName>
    </submittedName>
</protein>
<gene>
    <name evidence="1" type="ORF">LtaPh_3234200</name>
</gene>
<organism evidence="1 2">
    <name type="scientific">Leishmania tarentolae</name>
    <name type="common">Sauroleishmania tarentolae</name>
    <dbReference type="NCBI Taxonomy" id="5689"/>
    <lineage>
        <taxon>Eukaryota</taxon>
        <taxon>Discoba</taxon>
        <taxon>Euglenozoa</taxon>
        <taxon>Kinetoplastea</taxon>
        <taxon>Metakinetoplastina</taxon>
        <taxon>Trypanosomatida</taxon>
        <taxon>Trypanosomatidae</taxon>
        <taxon>Leishmaniinae</taxon>
        <taxon>Leishmania</taxon>
        <taxon>lizard Leishmania</taxon>
    </lineage>
</organism>